<accession>A0A8H7P1T7</accession>
<evidence type="ECO:0000256" key="1">
    <source>
        <dbReference type="SAM" id="MobiDB-lite"/>
    </source>
</evidence>
<sequence>MPAPYASFAPSGFNAQITRNLLAQYGCGHQVMFSTVVPAPADAIFDAELYFRPRPAQASRRPFFAKIPAKMGADQAIGFFTLTSPVHIKLVRFRQSSLQRPHESTSSSGRKHLLLIDFPVRMMDMPGPSQPPRSCCWRQKLTAIDCRDKTQPARARNGKPSRSRTQFSCLESHCPASRPATEG</sequence>
<evidence type="ECO:0000313" key="2">
    <source>
        <dbReference type="EMBL" id="KAF9813568.1"/>
    </source>
</evidence>
<reference evidence="2" key="1">
    <citation type="submission" date="2020-11" db="EMBL/GenBank/DDBJ databases">
        <authorList>
            <person name="Koelle M."/>
            <person name="Horta M.A.C."/>
            <person name="Nowrousian M."/>
            <person name="Ohm R.A."/>
            <person name="Benz P."/>
            <person name="Pilgard A."/>
        </authorList>
    </citation>
    <scope>NUCLEOTIDE SEQUENCE</scope>
    <source>
        <strain evidence="2">FPRL280</strain>
    </source>
</reference>
<name>A0A8H7P1T7_9APHY</name>
<gene>
    <name evidence="2" type="ORF">IEO21_05500</name>
</gene>
<proteinExistence type="predicted"/>
<protein>
    <submittedName>
        <fullName evidence="2">Uncharacterized protein</fullName>
    </submittedName>
</protein>
<comment type="caution">
    <text evidence="2">The sequence shown here is derived from an EMBL/GenBank/DDBJ whole genome shotgun (WGS) entry which is preliminary data.</text>
</comment>
<organism evidence="2 3">
    <name type="scientific">Rhodonia placenta</name>
    <dbReference type="NCBI Taxonomy" id="104341"/>
    <lineage>
        <taxon>Eukaryota</taxon>
        <taxon>Fungi</taxon>
        <taxon>Dikarya</taxon>
        <taxon>Basidiomycota</taxon>
        <taxon>Agaricomycotina</taxon>
        <taxon>Agaricomycetes</taxon>
        <taxon>Polyporales</taxon>
        <taxon>Adustoporiaceae</taxon>
        <taxon>Rhodonia</taxon>
    </lineage>
</organism>
<feature type="region of interest" description="Disordered" evidence="1">
    <location>
        <begin position="148"/>
        <end position="183"/>
    </location>
</feature>
<dbReference type="EMBL" id="JADOXO010000101">
    <property type="protein sequence ID" value="KAF9813568.1"/>
    <property type="molecule type" value="Genomic_DNA"/>
</dbReference>
<dbReference type="AlphaFoldDB" id="A0A8H7P1T7"/>
<reference evidence="2" key="2">
    <citation type="journal article" name="Front. Microbiol.">
        <title>Degradative Capacity of Two Strains of Rhodonia placenta: From Phenotype to Genotype.</title>
        <authorList>
            <person name="Kolle M."/>
            <person name="Horta M.A.C."/>
            <person name="Nowrousian M."/>
            <person name="Ohm R.A."/>
            <person name="Benz J.P."/>
            <person name="Pilgard A."/>
        </authorList>
    </citation>
    <scope>NUCLEOTIDE SEQUENCE</scope>
    <source>
        <strain evidence="2">FPRL280</strain>
    </source>
</reference>
<dbReference type="Proteomes" id="UP000639403">
    <property type="component" value="Unassembled WGS sequence"/>
</dbReference>
<evidence type="ECO:0000313" key="3">
    <source>
        <dbReference type="Proteomes" id="UP000639403"/>
    </source>
</evidence>